<evidence type="ECO:0000313" key="2">
    <source>
        <dbReference type="EMBL" id="KAJ8057978.1"/>
    </source>
</evidence>
<comment type="caution">
    <text evidence="2">The sequence shown here is derived from an EMBL/GenBank/DDBJ whole genome shotgun (WGS) entry which is preliminary data.</text>
</comment>
<proteinExistence type="predicted"/>
<evidence type="ECO:0000313" key="3">
    <source>
        <dbReference type="Proteomes" id="UP001152300"/>
    </source>
</evidence>
<evidence type="ECO:0000256" key="1">
    <source>
        <dbReference type="SAM" id="MobiDB-lite"/>
    </source>
</evidence>
<sequence length="107" mass="12048">MALSTSLLASSPFINSSPIHQLTIYSSTRYSSTLQSPKTKKKTSSTSHLRLTPYRQATSPQPRPATLRNQSYEIADFPFLASFVVRFVLIPPYIEIPTLESRQNSTR</sequence>
<gene>
    <name evidence="2" type="ORF">OCU04_013151</name>
</gene>
<dbReference type="Proteomes" id="UP001152300">
    <property type="component" value="Unassembled WGS sequence"/>
</dbReference>
<dbReference type="EMBL" id="JAPEIS010000018">
    <property type="protein sequence ID" value="KAJ8057978.1"/>
    <property type="molecule type" value="Genomic_DNA"/>
</dbReference>
<dbReference type="AlphaFoldDB" id="A0A9X0DEL5"/>
<keyword evidence="3" id="KW-1185">Reference proteome</keyword>
<feature type="region of interest" description="Disordered" evidence="1">
    <location>
        <begin position="30"/>
        <end position="67"/>
    </location>
</feature>
<organism evidence="2 3">
    <name type="scientific">Sclerotinia nivalis</name>
    <dbReference type="NCBI Taxonomy" id="352851"/>
    <lineage>
        <taxon>Eukaryota</taxon>
        <taxon>Fungi</taxon>
        <taxon>Dikarya</taxon>
        <taxon>Ascomycota</taxon>
        <taxon>Pezizomycotina</taxon>
        <taxon>Leotiomycetes</taxon>
        <taxon>Helotiales</taxon>
        <taxon>Sclerotiniaceae</taxon>
        <taxon>Sclerotinia</taxon>
    </lineage>
</organism>
<name>A0A9X0DEL5_9HELO</name>
<reference evidence="2" key="1">
    <citation type="submission" date="2022-11" db="EMBL/GenBank/DDBJ databases">
        <title>Genome Resource of Sclerotinia nivalis Strain SnTB1, a Plant Pathogen Isolated from American Ginseng.</title>
        <authorList>
            <person name="Fan S."/>
        </authorList>
    </citation>
    <scope>NUCLEOTIDE SEQUENCE</scope>
    <source>
        <strain evidence="2">SnTB1</strain>
    </source>
</reference>
<protein>
    <submittedName>
        <fullName evidence="2">Uncharacterized protein</fullName>
    </submittedName>
</protein>
<accession>A0A9X0DEL5</accession>